<dbReference type="SUPFAM" id="SSF140478">
    <property type="entry name" value="LemA-like"/>
    <property type="match status" value="1"/>
</dbReference>
<proteinExistence type="predicted"/>
<dbReference type="EMBL" id="CADCUX010000668">
    <property type="protein sequence ID" value="CAA9438809.1"/>
    <property type="molecule type" value="Genomic_DNA"/>
</dbReference>
<dbReference type="InterPro" id="IPR023353">
    <property type="entry name" value="LemA-like_dom_sf"/>
</dbReference>
<accession>A0A6J4Q9S7</accession>
<organism evidence="1">
    <name type="scientific">uncultured Ramlibacter sp</name>
    <dbReference type="NCBI Taxonomy" id="260755"/>
    <lineage>
        <taxon>Bacteria</taxon>
        <taxon>Pseudomonadati</taxon>
        <taxon>Pseudomonadota</taxon>
        <taxon>Betaproteobacteria</taxon>
        <taxon>Burkholderiales</taxon>
        <taxon>Comamonadaceae</taxon>
        <taxon>Ramlibacter</taxon>
        <taxon>environmental samples</taxon>
    </lineage>
</organism>
<evidence type="ECO:0008006" key="2">
    <source>
        <dbReference type="Google" id="ProtNLM"/>
    </source>
</evidence>
<name>A0A6J4Q9S7_9BURK</name>
<dbReference type="AlphaFoldDB" id="A0A6J4Q9S7"/>
<evidence type="ECO:0000313" key="1">
    <source>
        <dbReference type="EMBL" id="CAA9438809.1"/>
    </source>
</evidence>
<sequence>MFIGIGAAVLLFWMVGAYNRLVRLRGEANSAFAALDAELSRQIELVMELLPEGEDHPASLFDGAESSFWGGLQGAAAQLEASLASARHRPLEPDRIGALASAQSVLAMAWDRAERGDANDLAGPRLPETLTATRAQVTAQCIAGAERFSQAVARYNASIGQFPALLLAWLFGFRPGRGIEPMPLAKGPAA</sequence>
<gene>
    <name evidence="1" type="ORF">AVDCRST_MAG51-3084</name>
</gene>
<dbReference type="Gene3D" id="1.20.1440.20">
    <property type="entry name" value="LemA-like domain"/>
    <property type="match status" value="1"/>
</dbReference>
<protein>
    <recommendedName>
        <fullName evidence="2">LemA protein</fullName>
    </recommendedName>
</protein>
<reference evidence="1" key="1">
    <citation type="submission" date="2020-02" db="EMBL/GenBank/DDBJ databases">
        <authorList>
            <person name="Meier V. D."/>
        </authorList>
    </citation>
    <scope>NUCLEOTIDE SEQUENCE</scope>
    <source>
        <strain evidence="1">AVDCRST_MAG51</strain>
    </source>
</reference>